<reference evidence="1" key="1">
    <citation type="submission" date="2016-10" db="EMBL/GenBank/DDBJ databases">
        <title>Sequence of Gallionella enrichment culture.</title>
        <authorList>
            <person name="Poehlein A."/>
            <person name="Muehling M."/>
            <person name="Daniel R."/>
        </authorList>
    </citation>
    <scope>NUCLEOTIDE SEQUENCE</scope>
</reference>
<gene>
    <name evidence="1" type="ORF">GALL_508210</name>
</gene>
<dbReference type="GO" id="GO:0005829">
    <property type="term" value="C:cytosol"/>
    <property type="evidence" value="ECO:0007669"/>
    <property type="project" value="TreeGrafter"/>
</dbReference>
<dbReference type="PANTHER" id="PTHR10000">
    <property type="entry name" value="PHOSPHOSERINE PHOSPHATASE"/>
    <property type="match status" value="1"/>
</dbReference>
<dbReference type="InterPro" id="IPR036412">
    <property type="entry name" value="HAD-like_sf"/>
</dbReference>
<protein>
    <submittedName>
        <fullName evidence="1">Putative phosphatase</fullName>
        <ecNumber evidence="1">3.1.3.-</ecNumber>
    </submittedName>
</protein>
<comment type="caution">
    <text evidence="1">The sequence shown here is derived from an EMBL/GenBank/DDBJ whole genome shotgun (WGS) entry which is preliminary data.</text>
</comment>
<proteinExistence type="predicted"/>
<accession>A0A1J5PA29</accession>
<dbReference type="SUPFAM" id="SSF56784">
    <property type="entry name" value="HAD-like"/>
    <property type="match status" value="1"/>
</dbReference>
<dbReference type="AlphaFoldDB" id="A0A1J5PA29"/>
<organism evidence="1">
    <name type="scientific">mine drainage metagenome</name>
    <dbReference type="NCBI Taxonomy" id="410659"/>
    <lineage>
        <taxon>unclassified sequences</taxon>
        <taxon>metagenomes</taxon>
        <taxon>ecological metagenomes</taxon>
    </lineage>
</organism>
<name>A0A1J5PA29_9ZZZZ</name>
<dbReference type="PANTHER" id="PTHR10000:SF8">
    <property type="entry name" value="HAD SUPERFAMILY HYDROLASE-LIKE, TYPE 3"/>
    <property type="match status" value="1"/>
</dbReference>
<sequence>MLQIARERVAELVEVTHSNPEDSLLEISAFGINKGTALARMASTHGLTASDCIAFGDNPNDVPMLKWAGRSWAMGSGHRDAKEAANFVAGECDADGVAEVLEELFDLDRRDK</sequence>
<dbReference type="GO" id="GO:0016791">
    <property type="term" value="F:phosphatase activity"/>
    <property type="evidence" value="ECO:0007669"/>
    <property type="project" value="TreeGrafter"/>
</dbReference>
<dbReference type="EMBL" id="MLJW01005826">
    <property type="protein sequence ID" value="OIQ67600.1"/>
    <property type="molecule type" value="Genomic_DNA"/>
</dbReference>
<dbReference type="Pfam" id="PF08282">
    <property type="entry name" value="Hydrolase_3"/>
    <property type="match status" value="1"/>
</dbReference>
<dbReference type="Gene3D" id="3.40.50.1000">
    <property type="entry name" value="HAD superfamily/HAD-like"/>
    <property type="match status" value="1"/>
</dbReference>
<dbReference type="PROSITE" id="PS01229">
    <property type="entry name" value="COF_2"/>
    <property type="match status" value="1"/>
</dbReference>
<keyword evidence="1" id="KW-0378">Hydrolase</keyword>
<dbReference type="EC" id="3.1.3.-" evidence="1"/>
<evidence type="ECO:0000313" key="1">
    <source>
        <dbReference type="EMBL" id="OIQ67600.1"/>
    </source>
</evidence>
<dbReference type="GO" id="GO:0000287">
    <property type="term" value="F:magnesium ion binding"/>
    <property type="evidence" value="ECO:0007669"/>
    <property type="project" value="TreeGrafter"/>
</dbReference>
<dbReference type="InterPro" id="IPR023214">
    <property type="entry name" value="HAD_sf"/>
</dbReference>